<sequence>MVSIQKGNNGDKSKIYHRRLVLRRQFISFPTTESLVVGQKDGHSPISKPHSQLFHFRNRLDLKGKWDYCRVDLASHGDQTVVQIWRKMTETHNY</sequence>
<dbReference type="Proteomes" id="UP001283361">
    <property type="component" value="Unassembled WGS sequence"/>
</dbReference>
<evidence type="ECO:0000313" key="2">
    <source>
        <dbReference type="Proteomes" id="UP001283361"/>
    </source>
</evidence>
<organism evidence="1 2">
    <name type="scientific">Elysia crispata</name>
    <name type="common">lettuce slug</name>
    <dbReference type="NCBI Taxonomy" id="231223"/>
    <lineage>
        <taxon>Eukaryota</taxon>
        <taxon>Metazoa</taxon>
        <taxon>Spiralia</taxon>
        <taxon>Lophotrochozoa</taxon>
        <taxon>Mollusca</taxon>
        <taxon>Gastropoda</taxon>
        <taxon>Heterobranchia</taxon>
        <taxon>Euthyneura</taxon>
        <taxon>Panpulmonata</taxon>
        <taxon>Sacoglossa</taxon>
        <taxon>Placobranchoidea</taxon>
        <taxon>Plakobranchidae</taxon>
        <taxon>Elysia</taxon>
    </lineage>
</organism>
<reference evidence="1" key="1">
    <citation type="journal article" date="2023" name="G3 (Bethesda)">
        <title>A reference genome for the long-term kleptoplast-retaining sea slug Elysia crispata morphotype clarki.</title>
        <authorList>
            <person name="Eastman K.E."/>
            <person name="Pendleton A.L."/>
            <person name="Shaikh M.A."/>
            <person name="Suttiyut T."/>
            <person name="Ogas R."/>
            <person name="Tomko P."/>
            <person name="Gavelis G."/>
            <person name="Widhalm J.R."/>
            <person name="Wisecaver J.H."/>
        </authorList>
    </citation>
    <scope>NUCLEOTIDE SEQUENCE</scope>
    <source>
        <strain evidence="1">ECLA1</strain>
    </source>
</reference>
<proteinExistence type="predicted"/>
<accession>A0AAE1E1R2</accession>
<evidence type="ECO:0000313" key="1">
    <source>
        <dbReference type="EMBL" id="KAK3791144.1"/>
    </source>
</evidence>
<comment type="caution">
    <text evidence="1">The sequence shown here is derived from an EMBL/GenBank/DDBJ whole genome shotgun (WGS) entry which is preliminary data.</text>
</comment>
<dbReference type="EMBL" id="JAWDGP010001483">
    <property type="protein sequence ID" value="KAK3791144.1"/>
    <property type="molecule type" value="Genomic_DNA"/>
</dbReference>
<protein>
    <submittedName>
        <fullName evidence="1">Uncharacterized protein</fullName>
    </submittedName>
</protein>
<name>A0AAE1E1R2_9GAST</name>
<dbReference type="AlphaFoldDB" id="A0AAE1E1R2"/>
<keyword evidence="2" id="KW-1185">Reference proteome</keyword>
<gene>
    <name evidence="1" type="ORF">RRG08_025000</name>
</gene>